<protein>
    <recommendedName>
        <fullName evidence="3">DUF4878 domain-containing protein</fullName>
    </recommendedName>
</protein>
<evidence type="ECO:0000313" key="1">
    <source>
        <dbReference type="EMBL" id="UWE03671.1"/>
    </source>
</evidence>
<proteinExistence type="predicted"/>
<dbReference type="EMBL" id="CP103866">
    <property type="protein sequence ID" value="UWE03671.1"/>
    <property type="molecule type" value="Genomic_DNA"/>
</dbReference>
<name>A0ABY5U1Y9_LACSH</name>
<dbReference type="RefSeq" id="WP_259436059.1">
    <property type="nucleotide sequence ID" value="NZ_CP103866.1"/>
</dbReference>
<evidence type="ECO:0008006" key="3">
    <source>
        <dbReference type="Google" id="ProtNLM"/>
    </source>
</evidence>
<gene>
    <name evidence="1" type="ORF">NYR52_00105</name>
</gene>
<reference evidence="1" key="1">
    <citation type="submission" date="2022-08" db="EMBL/GenBank/DDBJ databases">
        <title>The complete genome sequence of the thermophilic bacterium Laceyella sacchari FBKL4.010 reveals the basis for tetramethylpyrazine biosynthesis in Moutai-flavor Daqu.</title>
        <authorList>
            <person name="Li D."/>
            <person name="Huang W."/>
            <person name="Wang C."/>
            <person name="Qiu S."/>
        </authorList>
    </citation>
    <scope>NUCLEOTIDE SEQUENCE</scope>
    <source>
        <strain evidence="1">FBKL4.014</strain>
    </source>
</reference>
<accession>A0ABY5U1Y9</accession>
<evidence type="ECO:0000313" key="2">
    <source>
        <dbReference type="Proteomes" id="UP001058650"/>
    </source>
</evidence>
<dbReference type="Proteomes" id="UP001058650">
    <property type="component" value="Chromosome"/>
</dbReference>
<keyword evidence="2" id="KW-1185">Reference proteome</keyword>
<sequence length="141" mass="15388">MKKLTITVVAIVLLFILVAQCGKSDLTESEQVAVDFYEAVLDGDDEAVEFLKDPGSIKEALKMKGALNDTPDSVTIYTVPLFTDNKTAFTYLIGVPGDDASLMLHVAELNGKWIIDGIEYKSVDVSTDESLKSLVQKEVDL</sequence>
<organism evidence="1 2">
    <name type="scientific">Laceyella sacchari</name>
    <name type="common">Thermoactinomyces thalpophilus</name>
    <dbReference type="NCBI Taxonomy" id="37482"/>
    <lineage>
        <taxon>Bacteria</taxon>
        <taxon>Bacillati</taxon>
        <taxon>Bacillota</taxon>
        <taxon>Bacilli</taxon>
        <taxon>Bacillales</taxon>
        <taxon>Thermoactinomycetaceae</taxon>
        <taxon>Laceyella</taxon>
    </lineage>
</organism>